<dbReference type="OrthoDB" id="1867629at2759"/>
<dbReference type="KEGG" id="jre:108990005"/>
<dbReference type="Gene3D" id="1.20.1280.50">
    <property type="match status" value="1"/>
</dbReference>
<dbReference type="NCBIfam" id="TIGR01640">
    <property type="entry name" value="F_box_assoc_1"/>
    <property type="match status" value="1"/>
</dbReference>
<organism evidence="2 3">
    <name type="scientific">Juglans regia</name>
    <name type="common">English walnut</name>
    <dbReference type="NCBI Taxonomy" id="51240"/>
    <lineage>
        <taxon>Eukaryota</taxon>
        <taxon>Viridiplantae</taxon>
        <taxon>Streptophyta</taxon>
        <taxon>Embryophyta</taxon>
        <taxon>Tracheophyta</taxon>
        <taxon>Spermatophyta</taxon>
        <taxon>Magnoliopsida</taxon>
        <taxon>eudicotyledons</taxon>
        <taxon>Gunneridae</taxon>
        <taxon>Pentapetalae</taxon>
        <taxon>rosids</taxon>
        <taxon>fabids</taxon>
        <taxon>Fagales</taxon>
        <taxon>Juglandaceae</taxon>
        <taxon>Juglans</taxon>
    </lineage>
</organism>
<accession>A0A2I4EJ13</accession>
<dbReference type="InterPro" id="IPR006527">
    <property type="entry name" value="F-box-assoc_dom_typ1"/>
</dbReference>
<keyword evidence="2" id="KW-1185">Reference proteome</keyword>
<evidence type="ECO:0000259" key="1">
    <source>
        <dbReference type="PROSITE" id="PS50181"/>
    </source>
</evidence>
<dbReference type="InterPro" id="IPR017451">
    <property type="entry name" value="F-box-assoc_interact_dom"/>
</dbReference>
<evidence type="ECO:0000313" key="2">
    <source>
        <dbReference type="Proteomes" id="UP000235220"/>
    </source>
</evidence>
<dbReference type="Pfam" id="PF07734">
    <property type="entry name" value="FBA_1"/>
    <property type="match status" value="1"/>
</dbReference>
<protein>
    <submittedName>
        <fullName evidence="3">F-box/kelch-repeat protein At3g23880-like</fullName>
    </submittedName>
</protein>
<name>A0A2I4EJ13_JUGRE</name>
<dbReference type="Pfam" id="PF00646">
    <property type="entry name" value="F-box"/>
    <property type="match status" value="1"/>
</dbReference>
<evidence type="ECO:0000313" key="3">
    <source>
        <dbReference type="RefSeq" id="XP_018819382.1"/>
    </source>
</evidence>
<sequence>MSSYLPEDVVVRILSCLPPKSLIRFRSVSKAWLFLIGNPDFVSKNLLSQSILTQNPTSRLPLILVKATHKSNPGKQIYSFLSHGNLDIVSQVPLNLPESPDRRFLNSTQGVYYDLKIVASCNGLLCLYHYYVGTRDIYIWNPFAPSGLNALPSVSHHGQPELTVLTYSVGFGFDPRSNDFKVVRLLAFLSTTASFLMDTHYEAEVYSMSDGSWRLLDLLVPVNIYSDSPTVSLGGLFLWYLGFHYDEATDEDETIFAFDFSDEVFRKTRFPDASVFRDYGQCARTLTGLKGSIVMLVFPRAPLNTKFCLDLWVLLEFGVKESWTRLISIGPLLDVERPLGFWNNGQLFLENGEGQLVLYDPYTETKKNLQIEGVKGSLEVDLYMQSPVAINGAVEIKGQDNL</sequence>
<dbReference type="InParanoid" id="A0A2I4EJ13"/>
<dbReference type="SMART" id="SM00256">
    <property type="entry name" value="FBOX"/>
    <property type="match status" value="1"/>
</dbReference>
<dbReference type="CDD" id="cd22157">
    <property type="entry name" value="F-box_AtFBW1-like"/>
    <property type="match status" value="1"/>
</dbReference>
<dbReference type="InterPro" id="IPR050796">
    <property type="entry name" value="SCF_F-box_component"/>
</dbReference>
<feature type="domain" description="F-box" evidence="1">
    <location>
        <begin position="1"/>
        <end position="46"/>
    </location>
</feature>
<dbReference type="InterPro" id="IPR036047">
    <property type="entry name" value="F-box-like_dom_sf"/>
</dbReference>
<dbReference type="GeneID" id="108990005"/>
<dbReference type="InterPro" id="IPR001810">
    <property type="entry name" value="F-box_dom"/>
</dbReference>
<dbReference type="PANTHER" id="PTHR31672:SF13">
    <property type="entry name" value="F-BOX PROTEIN CPR30-LIKE"/>
    <property type="match status" value="1"/>
</dbReference>
<dbReference type="PANTHER" id="PTHR31672">
    <property type="entry name" value="BNACNNG10540D PROTEIN"/>
    <property type="match status" value="1"/>
</dbReference>
<dbReference type="SUPFAM" id="SSF81383">
    <property type="entry name" value="F-box domain"/>
    <property type="match status" value="1"/>
</dbReference>
<gene>
    <name evidence="3" type="primary">LOC108990005</name>
</gene>
<proteinExistence type="predicted"/>
<dbReference type="RefSeq" id="XP_018819382.1">
    <property type="nucleotide sequence ID" value="XM_018963837.1"/>
</dbReference>
<dbReference type="Proteomes" id="UP000235220">
    <property type="component" value="Chromosome 5"/>
</dbReference>
<dbReference type="PROSITE" id="PS50181">
    <property type="entry name" value="FBOX"/>
    <property type="match status" value="1"/>
</dbReference>
<dbReference type="AlphaFoldDB" id="A0A2I4EJ13"/>
<dbReference type="FunCoup" id="A0A2I4EJ13">
    <property type="interactions" value="47"/>
</dbReference>
<dbReference type="STRING" id="51240.A0A2I4EJ13"/>
<reference evidence="3" key="1">
    <citation type="submission" date="2025-08" db="UniProtKB">
        <authorList>
            <consortium name="RefSeq"/>
        </authorList>
    </citation>
    <scope>IDENTIFICATION</scope>
    <source>
        <tissue evidence="3">Leaves</tissue>
    </source>
</reference>